<gene>
    <name evidence="3" type="ORF">GMORB2_3237</name>
</gene>
<proteinExistence type="predicted"/>
<evidence type="ECO:0000256" key="2">
    <source>
        <dbReference type="SAM" id="MobiDB-lite"/>
    </source>
</evidence>
<feature type="region of interest" description="Disordered" evidence="2">
    <location>
        <begin position="37"/>
        <end position="61"/>
    </location>
</feature>
<comment type="caution">
    <text evidence="3">The sequence shown here is derived from an EMBL/GenBank/DDBJ whole genome shotgun (WGS) entry which is preliminary data.</text>
</comment>
<feature type="region of interest" description="Disordered" evidence="2">
    <location>
        <begin position="449"/>
        <end position="471"/>
    </location>
</feature>
<evidence type="ECO:0000313" key="3">
    <source>
        <dbReference type="EMBL" id="KAF4120110.1"/>
    </source>
</evidence>
<evidence type="ECO:0008006" key="5">
    <source>
        <dbReference type="Google" id="ProtNLM"/>
    </source>
</evidence>
<accession>A0A9P5D1T0</accession>
<feature type="region of interest" description="Disordered" evidence="2">
    <location>
        <begin position="406"/>
        <end position="436"/>
    </location>
</feature>
<dbReference type="Proteomes" id="UP000749293">
    <property type="component" value="Unassembled WGS sequence"/>
</dbReference>
<feature type="compositionally biased region" description="Polar residues" evidence="2">
    <location>
        <begin position="449"/>
        <end position="458"/>
    </location>
</feature>
<name>A0A9P5D1T0_9HYPO</name>
<keyword evidence="1" id="KW-0175">Coiled coil</keyword>
<feature type="region of interest" description="Disordered" evidence="2">
    <location>
        <begin position="80"/>
        <end position="106"/>
    </location>
</feature>
<organism evidence="3 4">
    <name type="scientific">Geosmithia morbida</name>
    <dbReference type="NCBI Taxonomy" id="1094350"/>
    <lineage>
        <taxon>Eukaryota</taxon>
        <taxon>Fungi</taxon>
        <taxon>Dikarya</taxon>
        <taxon>Ascomycota</taxon>
        <taxon>Pezizomycotina</taxon>
        <taxon>Sordariomycetes</taxon>
        <taxon>Hypocreomycetidae</taxon>
        <taxon>Hypocreales</taxon>
        <taxon>Bionectriaceae</taxon>
        <taxon>Geosmithia</taxon>
    </lineage>
</organism>
<sequence length="484" mass="54035">MHDQPDSIWRGIRRREKALEKEAQELLDLQANGLIAGSPGVATPETNLDEHSDTGNSTPTGTFYSSATSKSRMVNSLHMPARSTPEGNVIPVRQPKSSRPQGLRSARTGLRRTMSALAQLKVEESTRIEDALTERRRALNQVNKLILRRESVSAELRILEEDEEEPLGQEMRDLGAKYDSVTQEIRKLEEKLVGMRNQRRWLRGRMEDVKNRREAGLSGYRGALNDVDSEVTAIVTRPPVQPLDLEVMGQEARSVAASAGGMEFLQMIPERRTVEMAKAWWESEIMVLERQRSQADADRQALEDGGAVWAEVTQLVSDYESRLRQLMKVEQSPDKGKGKEKTPSQEVIRQQLPEMHKIIKSLEQHQQVVQERGWNLLICAIGAELEAFTKAQEMLEGLLTNEYGGLKDAEQTNGEGAGDGNRDSHDESSDNEVPADLLVSRAADNVGSTALSVASPQTGLELKRTESADDVPVEFLAEHREKMD</sequence>
<reference evidence="3" key="1">
    <citation type="submission" date="2020-03" db="EMBL/GenBank/DDBJ databases">
        <title>Site-based positive gene gene selection in Geosmithia morbida across the United States reveals a broad range of putative effectors and factors for local host and environmental adapation.</title>
        <authorList>
            <person name="Onufrak A."/>
            <person name="Murdoch R.W."/>
            <person name="Gazis R."/>
            <person name="Huff M."/>
            <person name="Staton M."/>
            <person name="Klingeman W."/>
            <person name="Hadziabdic D."/>
        </authorList>
    </citation>
    <scope>NUCLEOTIDE SEQUENCE</scope>
    <source>
        <strain evidence="3">1262</strain>
    </source>
</reference>
<keyword evidence="4" id="KW-1185">Reference proteome</keyword>
<evidence type="ECO:0000256" key="1">
    <source>
        <dbReference type="SAM" id="Coils"/>
    </source>
</evidence>
<dbReference type="RefSeq" id="XP_035318762.1">
    <property type="nucleotide sequence ID" value="XM_035465213.1"/>
</dbReference>
<dbReference type="GeneID" id="55969465"/>
<feature type="coiled-coil region" evidence="1">
    <location>
        <begin position="128"/>
        <end position="198"/>
    </location>
</feature>
<dbReference type="EMBL" id="JAANYQ010000018">
    <property type="protein sequence ID" value="KAF4120110.1"/>
    <property type="molecule type" value="Genomic_DNA"/>
</dbReference>
<protein>
    <recommendedName>
        <fullName evidence="5">Autophagy-related protein 28</fullName>
    </recommendedName>
</protein>
<dbReference type="OrthoDB" id="5342758at2759"/>
<evidence type="ECO:0000313" key="4">
    <source>
        <dbReference type="Proteomes" id="UP000749293"/>
    </source>
</evidence>
<dbReference type="AlphaFoldDB" id="A0A9P5D1T0"/>